<evidence type="ECO:0000256" key="1">
    <source>
        <dbReference type="ARBA" id="ARBA00004123"/>
    </source>
</evidence>
<keyword evidence="12" id="KW-1185">Reference proteome</keyword>
<dbReference type="InterPro" id="IPR036236">
    <property type="entry name" value="Znf_C2H2_sf"/>
</dbReference>
<dbReference type="STRING" id="765915.A0A1Y2HW37"/>
<feature type="domain" description="C2H2-type" evidence="10">
    <location>
        <begin position="68"/>
        <end position="97"/>
    </location>
</feature>
<dbReference type="SMART" id="SM00355">
    <property type="entry name" value="ZnF_C2H2"/>
    <property type="match status" value="7"/>
</dbReference>
<dbReference type="AlphaFoldDB" id="A0A1Y2HW37"/>
<dbReference type="FunFam" id="3.30.160.60:FF:000072">
    <property type="entry name" value="zinc finger protein 143 isoform X1"/>
    <property type="match status" value="1"/>
</dbReference>
<evidence type="ECO:0000256" key="5">
    <source>
        <dbReference type="ARBA" id="ARBA00022833"/>
    </source>
</evidence>
<evidence type="ECO:0000256" key="2">
    <source>
        <dbReference type="ARBA" id="ARBA00022723"/>
    </source>
</evidence>
<accession>A0A1Y2HW37</accession>
<feature type="domain" description="C2H2-type" evidence="10">
    <location>
        <begin position="212"/>
        <end position="242"/>
    </location>
</feature>
<dbReference type="PANTHER" id="PTHR46179:SF13">
    <property type="entry name" value="C2H2-TYPE DOMAIN-CONTAINING PROTEIN"/>
    <property type="match status" value="1"/>
</dbReference>
<name>A0A1Y2HW37_9FUNG</name>
<dbReference type="PANTHER" id="PTHR46179">
    <property type="entry name" value="ZINC FINGER PROTEIN"/>
    <property type="match status" value="1"/>
</dbReference>
<keyword evidence="6" id="KW-0805">Transcription regulation</keyword>
<dbReference type="GO" id="GO:0000978">
    <property type="term" value="F:RNA polymerase II cis-regulatory region sequence-specific DNA binding"/>
    <property type="evidence" value="ECO:0007669"/>
    <property type="project" value="UniProtKB-ARBA"/>
</dbReference>
<feature type="domain" description="C2H2-type" evidence="10">
    <location>
        <begin position="8"/>
        <end position="37"/>
    </location>
</feature>
<evidence type="ECO:0000313" key="12">
    <source>
        <dbReference type="Proteomes" id="UP000193411"/>
    </source>
</evidence>
<evidence type="ECO:0000256" key="4">
    <source>
        <dbReference type="ARBA" id="ARBA00022771"/>
    </source>
</evidence>
<feature type="domain" description="C2H2-type" evidence="10">
    <location>
        <begin position="243"/>
        <end position="261"/>
    </location>
</feature>
<comment type="subcellular location">
    <subcellularLocation>
        <location evidence="1">Nucleus</location>
    </subcellularLocation>
</comment>
<feature type="non-terminal residue" evidence="11">
    <location>
        <position position="261"/>
    </location>
</feature>
<comment type="caution">
    <text evidence="11">The sequence shown here is derived from an EMBL/GenBank/DDBJ whole genome shotgun (WGS) entry which is preliminary data.</text>
</comment>
<dbReference type="EMBL" id="MCFL01000007">
    <property type="protein sequence ID" value="ORZ38806.1"/>
    <property type="molecule type" value="Genomic_DNA"/>
</dbReference>
<dbReference type="GO" id="GO:0008270">
    <property type="term" value="F:zinc ion binding"/>
    <property type="evidence" value="ECO:0007669"/>
    <property type="project" value="UniProtKB-KW"/>
</dbReference>
<feature type="domain" description="C2H2-type" evidence="10">
    <location>
        <begin position="158"/>
        <end position="188"/>
    </location>
</feature>
<evidence type="ECO:0000313" key="11">
    <source>
        <dbReference type="EMBL" id="ORZ38806.1"/>
    </source>
</evidence>
<dbReference type="PROSITE" id="PS50157">
    <property type="entry name" value="ZINC_FINGER_C2H2_2"/>
    <property type="match status" value="8"/>
</dbReference>
<dbReference type="SUPFAM" id="SSF57667">
    <property type="entry name" value="beta-beta-alpha zinc fingers"/>
    <property type="match status" value="4"/>
</dbReference>
<feature type="domain" description="C2H2-type" evidence="10">
    <location>
        <begin position="38"/>
        <end position="65"/>
    </location>
</feature>
<dbReference type="GO" id="GO:0000981">
    <property type="term" value="F:DNA-binding transcription factor activity, RNA polymerase II-specific"/>
    <property type="evidence" value="ECO:0007669"/>
    <property type="project" value="UniProtKB-ARBA"/>
</dbReference>
<evidence type="ECO:0000256" key="8">
    <source>
        <dbReference type="ARBA" id="ARBA00023242"/>
    </source>
</evidence>
<sequence length="261" mass="29148">SAKKQHAFPCTYAGCTKSYKRQCLLDEHLRTHTGEKPFTCPDCGKAFARQRNLQQHMPIHAATVPKPHACTRPGCTKTFRLKGQLRDHEKRHDVPKPFRCAEPGCTAAFAKHSQLRKHVAEHQGKLPYPCTWDGCNMSFPTPSKLAKHVARHENPKSYVCPKPECALGFPTWSALQAHIRGDHPTPSAAIYSRDQHVLKLHPVPGAPPPPTYPCTEPGCDKVLATKSSLRLHVRTLHLGIKPVECPECGRGFATRAFMDRH</sequence>
<keyword evidence="3" id="KW-0677">Repeat</keyword>
<feature type="non-terminal residue" evidence="11">
    <location>
        <position position="1"/>
    </location>
</feature>
<dbReference type="PROSITE" id="PS00028">
    <property type="entry name" value="ZINC_FINGER_C2H2_1"/>
    <property type="match status" value="7"/>
</dbReference>
<keyword evidence="4 9" id="KW-0863">Zinc-finger</keyword>
<keyword evidence="8" id="KW-0539">Nucleus</keyword>
<evidence type="ECO:0000256" key="9">
    <source>
        <dbReference type="PROSITE-ProRule" id="PRU00042"/>
    </source>
</evidence>
<dbReference type="Gene3D" id="3.30.160.60">
    <property type="entry name" value="Classic Zinc Finger"/>
    <property type="match status" value="6"/>
</dbReference>
<evidence type="ECO:0000256" key="6">
    <source>
        <dbReference type="ARBA" id="ARBA00023015"/>
    </source>
</evidence>
<dbReference type="Pfam" id="PF00096">
    <property type="entry name" value="zf-C2H2"/>
    <property type="match status" value="5"/>
</dbReference>
<keyword evidence="5" id="KW-0862">Zinc</keyword>
<keyword evidence="7" id="KW-0804">Transcription</keyword>
<proteinExistence type="predicted"/>
<feature type="domain" description="C2H2-type" evidence="10">
    <location>
        <begin position="128"/>
        <end position="157"/>
    </location>
</feature>
<evidence type="ECO:0000256" key="7">
    <source>
        <dbReference type="ARBA" id="ARBA00023163"/>
    </source>
</evidence>
<reference evidence="11 12" key="1">
    <citation type="submission" date="2016-07" db="EMBL/GenBank/DDBJ databases">
        <title>Pervasive Adenine N6-methylation of Active Genes in Fungi.</title>
        <authorList>
            <consortium name="DOE Joint Genome Institute"/>
            <person name="Mondo S.J."/>
            <person name="Dannebaum R.O."/>
            <person name="Kuo R.C."/>
            <person name="Labutti K."/>
            <person name="Haridas S."/>
            <person name="Kuo A."/>
            <person name="Salamov A."/>
            <person name="Ahrendt S.R."/>
            <person name="Lipzen A."/>
            <person name="Sullivan W."/>
            <person name="Andreopoulos W.B."/>
            <person name="Clum A."/>
            <person name="Lindquist E."/>
            <person name="Daum C."/>
            <person name="Ramamoorthy G.K."/>
            <person name="Gryganskyi A."/>
            <person name="Culley D."/>
            <person name="Magnuson J.K."/>
            <person name="James T.Y."/>
            <person name="O'Malley M.A."/>
            <person name="Stajich J.E."/>
            <person name="Spatafora J.W."/>
            <person name="Visel A."/>
            <person name="Grigoriev I.V."/>
        </authorList>
    </citation>
    <scope>NUCLEOTIDE SEQUENCE [LARGE SCALE GENOMIC DNA]</scope>
    <source>
        <strain evidence="11 12">PL171</strain>
    </source>
</reference>
<evidence type="ECO:0000256" key="3">
    <source>
        <dbReference type="ARBA" id="ARBA00022737"/>
    </source>
</evidence>
<dbReference type="Proteomes" id="UP000193411">
    <property type="component" value="Unassembled WGS sequence"/>
</dbReference>
<dbReference type="OrthoDB" id="3437960at2759"/>
<protein>
    <recommendedName>
        <fullName evidence="10">C2H2-type domain-containing protein</fullName>
    </recommendedName>
</protein>
<organism evidence="11 12">
    <name type="scientific">Catenaria anguillulae PL171</name>
    <dbReference type="NCBI Taxonomy" id="765915"/>
    <lineage>
        <taxon>Eukaryota</taxon>
        <taxon>Fungi</taxon>
        <taxon>Fungi incertae sedis</taxon>
        <taxon>Blastocladiomycota</taxon>
        <taxon>Blastocladiomycetes</taxon>
        <taxon>Blastocladiales</taxon>
        <taxon>Catenariaceae</taxon>
        <taxon>Catenaria</taxon>
    </lineage>
</organism>
<dbReference type="FunFam" id="3.30.160.60:FF:002343">
    <property type="entry name" value="Zinc finger protein 33A"/>
    <property type="match status" value="1"/>
</dbReference>
<dbReference type="FunFam" id="3.30.160.60:FF:001102">
    <property type="entry name" value="Transcription factor IIIA"/>
    <property type="match status" value="1"/>
</dbReference>
<feature type="domain" description="C2H2-type" evidence="10">
    <location>
        <begin position="98"/>
        <end position="127"/>
    </location>
</feature>
<evidence type="ECO:0000259" key="10">
    <source>
        <dbReference type="PROSITE" id="PS50157"/>
    </source>
</evidence>
<dbReference type="InterPro" id="IPR051061">
    <property type="entry name" value="Zinc_finger_trans_reg"/>
</dbReference>
<dbReference type="InterPro" id="IPR013087">
    <property type="entry name" value="Znf_C2H2_type"/>
</dbReference>
<keyword evidence="2" id="KW-0479">Metal-binding</keyword>
<dbReference type="GO" id="GO:0005634">
    <property type="term" value="C:nucleus"/>
    <property type="evidence" value="ECO:0007669"/>
    <property type="project" value="UniProtKB-SubCell"/>
</dbReference>
<gene>
    <name evidence="11" type="ORF">BCR44DRAFT_113737</name>
</gene>